<keyword evidence="3" id="KW-1185">Reference proteome</keyword>
<evidence type="ECO:0000313" key="3">
    <source>
        <dbReference type="Proteomes" id="UP000321363"/>
    </source>
</evidence>
<sequence length="207" mass="24152">MGTMDKLYNVAEWIMRLCIVNLLWFLFTICGLVVFGLFPATAAMFTITRKWTLGDYDVPLFKTFWSTFKKEFLQANVLGIIFYLIAGLLYINFLYTKSLTDGASILMIGGFFSLCLFFVILFIHIFPLFVHYRLTTFQYIKRAFLIGLIKPLNTLLMIVGSYAIYYMLSSIPGLNFFFLFSSISFYLSWMSLRTYKKFEQQEAESTL</sequence>
<dbReference type="Proteomes" id="UP000321363">
    <property type="component" value="Unassembled WGS sequence"/>
</dbReference>
<name>A0A5C6W0N8_9BACI</name>
<feature type="transmembrane region" description="Helical" evidence="1">
    <location>
        <begin position="105"/>
        <end position="132"/>
    </location>
</feature>
<feature type="transmembrane region" description="Helical" evidence="1">
    <location>
        <begin position="13"/>
        <end position="40"/>
    </location>
</feature>
<proteinExistence type="predicted"/>
<feature type="transmembrane region" description="Helical" evidence="1">
    <location>
        <begin position="72"/>
        <end position="93"/>
    </location>
</feature>
<organism evidence="2 3">
    <name type="scientific">Metabacillus litoralis</name>
    <dbReference type="NCBI Taxonomy" id="152268"/>
    <lineage>
        <taxon>Bacteria</taxon>
        <taxon>Bacillati</taxon>
        <taxon>Bacillota</taxon>
        <taxon>Bacilli</taxon>
        <taxon>Bacillales</taxon>
        <taxon>Bacillaceae</taxon>
        <taxon>Metabacillus</taxon>
    </lineage>
</organism>
<comment type="caution">
    <text evidence="2">The sequence shown here is derived from an EMBL/GenBank/DDBJ whole genome shotgun (WGS) entry which is preliminary data.</text>
</comment>
<evidence type="ECO:0000256" key="1">
    <source>
        <dbReference type="SAM" id="Phobius"/>
    </source>
</evidence>
<gene>
    <name evidence="2" type="ORF">FS935_11505</name>
</gene>
<keyword evidence="1" id="KW-1133">Transmembrane helix</keyword>
<keyword evidence="1" id="KW-0812">Transmembrane</keyword>
<dbReference type="RefSeq" id="WP_146948684.1">
    <property type="nucleotide sequence ID" value="NZ_VOQF01000006.1"/>
</dbReference>
<keyword evidence="1" id="KW-0472">Membrane</keyword>
<accession>A0A5C6W0N8</accession>
<dbReference type="InterPro" id="IPR006938">
    <property type="entry name" value="DUF624"/>
</dbReference>
<dbReference type="Pfam" id="PF04854">
    <property type="entry name" value="DUF624"/>
    <property type="match status" value="1"/>
</dbReference>
<protein>
    <submittedName>
        <fullName evidence="2">DUF624 domain-containing protein</fullName>
    </submittedName>
</protein>
<feature type="transmembrane region" description="Helical" evidence="1">
    <location>
        <begin position="144"/>
        <end position="168"/>
    </location>
</feature>
<dbReference type="EMBL" id="VOQF01000006">
    <property type="protein sequence ID" value="TXC90539.1"/>
    <property type="molecule type" value="Genomic_DNA"/>
</dbReference>
<evidence type="ECO:0000313" key="2">
    <source>
        <dbReference type="EMBL" id="TXC90539.1"/>
    </source>
</evidence>
<dbReference type="AlphaFoldDB" id="A0A5C6W0N8"/>
<feature type="transmembrane region" description="Helical" evidence="1">
    <location>
        <begin position="174"/>
        <end position="192"/>
    </location>
</feature>
<dbReference type="OrthoDB" id="2182676at2"/>
<reference evidence="2 3" key="1">
    <citation type="journal article" date="2005" name="Int. J. Syst. Evol. Microbiol.">
        <title>Bacillus litoralis sp. nov., isolated from a tidal flat of the Yellow Sea in Korea.</title>
        <authorList>
            <person name="Yoon J.H."/>
            <person name="Oh T.K."/>
        </authorList>
    </citation>
    <scope>NUCLEOTIDE SEQUENCE [LARGE SCALE GENOMIC DNA]</scope>
    <source>
        <strain evidence="2 3">SW-211</strain>
    </source>
</reference>